<gene>
    <name evidence="2" type="ORF">Tasa_012_090</name>
</gene>
<reference evidence="2 3" key="1">
    <citation type="submission" date="2012-10" db="EMBL/GenBank/DDBJ databases">
        <title>Genome sequencing of Tanticharoenia sakaeratensis NBRC 103193.</title>
        <authorList>
            <person name="Azuma Y."/>
            <person name="Hadano H."/>
            <person name="Hirakawa H."/>
            <person name="Matsushita K."/>
        </authorList>
    </citation>
    <scope>NUCLEOTIDE SEQUENCE [LARGE SCALE GENOMIC DNA]</scope>
    <source>
        <strain evidence="2 3">NBRC 103193</strain>
    </source>
</reference>
<dbReference type="InterPro" id="IPR032710">
    <property type="entry name" value="NTF2-like_dom_sf"/>
</dbReference>
<dbReference type="EMBL" id="BALE01000012">
    <property type="protein sequence ID" value="GAN53914.1"/>
    <property type="molecule type" value="Genomic_DNA"/>
</dbReference>
<feature type="domain" description="Tim44-like" evidence="1">
    <location>
        <begin position="77"/>
        <end position="233"/>
    </location>
</feature>
<dbReference type="Proteomes" id="UP000032679">
    <property type="component" value="Unassembled WGS sequence"/>
</dbReference>
<protein>
    <submittedName>
        <fullName evidence="2">Mitochondrial import inner membrane translocase subunit Tim44</fullName>
    </submittedName>
</protein>
<dbReference type="Pfam" id="PF04280">
    <property type="entry name" value="Tim44"/>
    <property type="match status" value="1"/>
</dbReference>
<keyword evidence="3" id="KW-1185">Reference proteome</keyword>
<dbReference type="AlphaFoldDB" id="A0A0D6MJT0"/>
<dbReference type="InterPro" id="IPR007379">
    <property type="entry name" value="Tim44-like_dom"/>
</dbReference>
<evidence type="ECO:0000259" key="1">
    <source>
        <dbReference type="SMART" id="SM00978"/>
    </source>
</evidence>
<dbReference type="OrthoDB" id="9798618at2"/>
<dbReference type="SMART" id="SM00978">
    <property type="entry name" value="Tim44"/>
    <property type="match status" value="1"/>
</dbReference>
<dbReference type="NCBIfam" id="NF033779">
    <property type="entry name" value="Tim44_TimA_adap"/>
    <property type="match status" value="1"/>
</dbReference>
<proteinExistence type="predicted"/>
<evidence type="ECO:0000313" key="2">
    <source>
        <dbReference type="EMBL" id="GAN53914.1"/>
    </source>
</evidence>
<name>A0A0D6MJT0_9PROT</name>
<dbReference type="RefSeq" id="WP_048848301.1">
    <property type="nucleotide sequence ID" value="NZ_BALE01000012.1"/>
</dbReference>
<organism evidence="2 3">
    <name type="scientific">Tanticharoenia sakaeratensis NBRC 103193</name>
    <dbReference type="NCBI Taxonomy" id="1231623"/>
    <lineage>
        <taxon>Bacteria</taxon>
        <taxon>Pseudomonadati</taxon>
        <taxon>Pseudomonadota</taxon>
        <taxon>Alphaproteobacteria</taxon>
        <taxon>Acetobacterales</taxon>
        <taxon>Acetobacteraceae</taxon>
        <taxon>Tanticharoenia</taxon>
    </lineage>
</organism>
<evidence type="ECO:0000313" key="3">
    <source>
        <dbReference type="Proteomes" id="UP000032679"/>
    </source>
</evidence>
<comment type="caution">
    <text evidence="2">The sequence shown here is derived from an EMBL/GenBank/DDBJ whole genome shotgun (WGS) entry which is preliminary data.</text>
</comment>
<dbReference type="STRING" id="1231623.Tasa_012_090"/>
<dbReference type="SUPFAM" id="SSF54427">
    <property type="entry name" value="NTF2-like"/>
    <property type="match status" value="1"/>
</dbReference>
<accession>A0A0D6MJT0</accession>
<dbReference type="Gene3D" id="3.10.450.240">
    <property type="match status" value="1"/>
</dbReference>
<sequence>MTDMLHNFPIDIVVFAGIAVALGWRLRTVLGRRGGAQPVVAIRSMPVDARPRPQPVRPALESQPDPAFEIPTPSTRIGQVLTEIGKLDRHFDASTFLREAAGTFRTVVVAFAQGDRDRLRRFLTNDAYAAFDSAISAREAAGETQRSEIRGILSMAIDDAALSRPAAEDSRALPVATVDVRIVSQQISLLNGADNQPVSGTDAVTEFSDLWRFERLTGPDAPESLWRLASARAA</sequence>